<dbReference type="PROSITE" id="PS00105">
    <property type="entry name" value="AA_TRANSFER_CLASS_1"/>
    <property type="match status" value="1"/>
</dbReference>
<evidence type="ECO:0000256" key="6">
    <source>
        <dbReference type="ARBA" id="ARBA00022898"/>
    </source>
</evidence>
<dbReference type="PANTHER" id="PTHR42885:SF1">
    <property type="entry name" value="THREONINE-PHOSPHATE DECARBOXYLASE"/>
    <property type="match status" value="1"/>
</dbReference>
<dbReference type="InterPro" id="IPR015424">
    <property type="entry name" value="PyrdxlP-dep_Trfase"/>
</dbReference>
<dbReference type="RefSeq" id="WP_110790573.1">
    <property type="nucleotide sequence ID" value="NZ_QJRY01000002.1"/>
</dbReference>
<keyword evidence="5" id="KW-0169">Cobalamin biosynthesis</keyword>
<evidence type="ECO:0000256" key="9">
    <source>
        <dbReference type="ARBA" id="ARBA00048531"/>
    </source>
</evidence>
<dbReference type="Proteomes" id="UP000247536">
    <property type="component" value="Unassembled WGS sequence"/>
</dbReference>
<dbReference type="Pfam" id="PF00155">
    <property type="entry name" value="Aminotran_1_2"/>
    <property type="match status" value="1"/>
</dbReference>
<dbReference type="CDD" id="cd00609">
    <property type="entry name" value="AAT_like"/>
    <property type="match status" value="1"/>
</dbReference>
<comment type="pathway">
    <text evidence="3">Cofactor biosynthesis; adenosylcobalamin biosynthesis.</text>
</comment>
<dbReference type="SUPFAM" id="SSF53383">
    <property type="entry name" value="PLP-dependent transferases"/>
    <property type="match status" value="1"/>
</dbReference>
<dbReference type="EC" id="4.1.1.81" evidence="4"/>
<keyword evidence="7" id="KW-0456">Lyase</keyword>
<comment type="catalytic activity">
    <reaction evidence="9">
        <text>O-phospho-L-threonine + H(+) = (R)-1-aminopropan-2-yl phosphate + CO2</text>
        <dbReference type="Rhea" id="RHEA:11492"/>
        <dbReference type="ChEBI" id="CHEBI:15378"/>
        <dbReference type="ChEBI" id="CHEBI:16526"/>
        <dbReference type="ChEBI" id="CHEBI:58563"/>
        <dbReference type="ChEBI" id="CHEBI:58675"/>
        <dbReference type="EC" id="4.1.1.81"/>
    </reaction>
</comment>
<sequence>MSAPIQHGGGLAAAADLYGGRIEDWLDLSTGINPCPPPLPEISPRAFHRLPDRELEQAARLAARHYYRSGERLPLPVPGTQSVIQLLPRLVRPGARVAILWPTYGEYARVFEQAGMAVDRIADLDSVTPTHGLVIVVNPNNPDGRAYPPERLARLAQDLARDGRYIVVDEAFGDALPELSVAAATQRNLIVFRSFGKFFGLAGIRLGFVIADDDLVAQIADWLGPWAVSGPALALAAHFLGSDVAPIRAGIAERCASLHRVLRGTGLVVRGDAGLLTLVEHARAGELHTHLCRHHILTRKFDYRPDWLRFGLAADEAGDRRLAEALAIWTKSGA</sequence>
<evidence type="ECO:0000259" key="10">
    <source>
        <dbReference type="Pfam" id="PF00155"/>
    </source>
</evidence>
<comment type="cofactor">
    <cofactor evidence="1">
        <name>pyridoxal 5'-phosphate</name>
        <dbReference type="ChEBI" id="CHEBI:597326"/>
    </cofactor>
</comment>
<dbReference type="InterPro" id="IPR004839">
    <property type="entry name" value="Aminotransferase_I/II_large"/>
</dbReference>
<name>A0ABX5NT68_9HYPH</name>
<dbReference type="PANTHER" id="PTHR42885">
    <property type="entry name" value="HISTIDINOL-PHOSPHATE AMINOTRANSFERASE-RELATED"/>
    <property type="match status" value="1"/>
</dbReference>
<keyword evidence="12" id="KW-1185">Reference proteome</keyword>
<evidence type="ECO:0000313" key="12">
    <source>
        <dbReference type="Proteomes" id="UP000247536"/>
    </source>
</evidence>
<feature type="domain" description="Aminotransferase class I/classII large" evidence="10">
    <location>
        <begin position="43"/>
        <end position="326"/>
    </location>
</feature>
<evidence type="ECO:0000256" key="2">
    <source>
        <dbReference type="ARBA" id="ARBA00003444"/>
    </source>
</evidence>
<dbReference type="NCBIfam" id="TIGR01140">
    <property type="entry name" value="L_thr_O3P_dcar"/>
    <property type="match status" value="1"/>
</dbReference>
<dbReference type="InterPro" id="IPR005860">
    <property type="entry name" value="CobD"/>
</dbReference>
<dbReference type="InterPro" id="IPR015422">
    <property type="entry name" value="PyrdxlP-dep_Trfase_small"/>
</dbReference>
<evidence type="ECO:0000256" key="1">
    <source>
        <dbReference type="ARBA" id="ARBA00001933"/>
    </source>
</evidence>
<comment type="function">
    <text evidence="2">Decarboxylates L-threonine-O-3-phosphate to yield (R)-1-amino-2-propanol O-2-phosphate, the precursor for the linkage between the nucleotide loop and the corrin ring in cobalamin.</text>
</comment>
<evidence type="ECO:0000256" key="7">
    <source>
        <dbReference type="ARBA" id="ARBA00023239"/>
    </source>
</evidence>
<evidence type="ECO:0000256" key="8">
    <source>
        <dbReference type="ARBA" id="ARBA00029996"/>
    </source>
</evidence>
<comment type="caution">
    <text evidence="11">The sequence shown here is derived from an EMBL/GenBank/DDBJ whole genome shotgun (WGS) entry which is preliminary data.</text>
</comment>
<evidence type="ECO:0000256" key="3">
    <source>
        <dbReference type="ARBA" id="ARBA00004953"/>
    </source>
</evidence>
<gene>
    <name evidence="11" type="ORF">DMY87_06910</name>
</gene>
<protein>
    <recommendedName>
        <fullName evidence="4">threonine-phosphate decarboxylase</fullName>
        <ecNumber evidence="4">4.1.1.81</ecNumber>
    </recommendedName>
    <alternativeName>
        <fullName evidence="8">L-threonine-O-3-phosphate decarboxylase</fullName>
    </alternativeName>
</protein>
<dbReference type="InterPro" id="IPR004838">
    <property type="entry name" value="NHTrfase_class1_PyrdxlP-BS"/>
</dbReference>
<dbReference type="InterPro" id="IPR015421">
    <property type="entry name" value="PyrdxlP-dep_Trfase_major"/>
</dbReference>
<proteinExistence type="predicted"/>
<organism evidence="11 12">
    <name type="scientific">Rhizobium wuzhouense</name>
    <dbReference type="NCBI Taxonomy" id="1986026"/>
    <lineage>
        <taxon>Bacteria</taxon>
        <taxon>Pseudomonadati</taxon>
        <taxon>Pseudomonadota</taxon>
        <taxon>Alphaproteobacteria</taxon>
        <taxon>Hyphomicrobiales</taxon>
        <taxon>Rhizobiaceae</taxon>
        <taxon>Rhizobium/Agrobacterium group</taxon>
        <taxon>Rhizobium</taxon>
    </lineage>
</organism>
<evidence type="ECO:0000313" key="11">
    <source>
        <dbReference type="EMBL" id="PYB75186.1"/>
    </source>
</evidence>
<accession>A0ABX5NT68</accession>
<evidence type="ECO:0000256" key="5">
    <source>
        <dbReference type="ARBA" id="ARBA00022573"/>
    </source>
</evidence>
<dbReference type="Gene3D" id="3.90.1150.10">
    <property type="entry name" value="Aspartate Aminotransferase, domain 1"/>
    <property type="match status" value="1"/>
</dbReference>
<keyword evidence="6" id="KW-0663">Pyridoxal phosphate</keyword>
<dbReference type="Gene3D" id="3.40.640.10">
    <property type="entry name" value="Type I PLP-dependent aspartate aminotransferase-like (Major domain)"/>
    <property type="match status" value="1"/>
</dbReference>
<reference evidence="11 12" key="1">
    <citation type="submission" date="2018-06" db="EMBL/GenBank/DDBJ databases">
        <title>Rhizobium wuzhouense sp. nov., isolated from roots of Oryza officinalis.</title>
        <authorList>
            <person name="Yuan T."/>
        </authorList>
    </citation>
    <scope>NUCLEOTIDE SEQUENCE [LARGE SCALE GENOMIC DNA]</scope>
    <source>
        <strain evidence="11 12">W44</strain>
    </source>
</reference>
<evidence type="ECO:0000256" key="4">
    <source>
        <dbReference type="ARBA" id="ARBA00012285"/>
    </source>
</evidence>
<dbReference type="EMBL" id="QJRY01000002">
    <property type="protein sequence ID" value="PYB75186.1"/>
    <property type="molecule type" value="Genomic_DNA"/>
</dbReference>